<evidence type="ECO:0000256" key="1">
    <source>
        <dbReference type="SAM" id="Phobius"/>
    </source>
</evidence>
<dbReference type="Proteomes" id="UP001597459">
    <property type="component" value="Unassembled WGS sequence"/>
</dbReference>
<protein>
    <recommendedName>
        <fullName evidence="4">Cytochrome C oxidase subunit IV</fullName>
    </recommendedName>
</protein>
<proteinExistence type="predicted"/>
<organism evidence="2 3">
    <name type="scientific">Aquimarina hainanensis</name>
    <dbReference type="NCBI Taxonomy" id="1578017"/>
    <lineage>
        <taxon>Bacteria</taxon>
        <taxon>Pseudomonadati</taxon>
        <taxon>Bacteroidota</taxon>
        <taxon>Flavobacteriia</taxon>
        <taxon>Flavobacteriales</taxon>
        <taxon>Flavobacteriaceae</taxon>
        <taxon>Aquimarina</taxon>
    </lineage>
</organism>
<gene>
    <name evidence="2" type="ORF">ACFSTE_05740</name>
</gene>
<feature type="transmembrane region" description="Helical" evidence="1">
    <location>
        <begin position="101"/>
        <end position="124"/>
    </location>
</feature>
<accession>A0ABW5N713</accession>
<keyword evidence="1" id="KW-0812">Transmembrane</keyword>
<comment type="caution">
    <text evidence="2">The sequence shown here is derived from an EMBL/GenBank/DDBJ whole genome shotgun (WGS) entry which is preliminary data.</text>
</comment>
<evidence type="ECO:0000313" key="3">
    <source>
        <dbReference type="Proteomes" id="UP001597459"/>
    </source>
</evidence>
<reference evidence="3" key="1">
    <citation type="journal article" date="2019" name="Int. J. Syst. Evol. Microbiol.">
        <title>The Global Catalogue of Microorganisms (GCM) 10K type strain sequencing project: providing services to taxonomists for standard genome sequencing and annotation.</title>
        <authorList>
            <consortium name="The Broad Institute Genomics Platform"/>
            <consortium name="The Broad Institute Genome Sequencing Center for Infectious Disease"/>
            <person name="Wu L."/>
            <person name="Ma J."/>
        </authorList>
    </citation>
    <scope>NUCLEOTIDE SEQUENCE [LARGE SCALE GENOMIC DNA]</scope>
    <source>
        <strain evidence="3">KCTC 42423</strain>
    </source>
</reference>
<feature type="transmembrane region" description="Helical" evidence="1">
    <location>
        <begin position="38"/>
        <end position="64"/>
    </location>
</feature>
<feature type="transmembrane region" description="Helical" evidence="1">
    <location>
        <begin position="136"/>
        <end position="157"/>
    </location>
</feature>
<evidence type="ECO:0008006" key="4">
    <source>
        <dbReference type="Google" id="ProtNLM"/>
    </source>
</evidence>
<dbReference type="EMBL" id="JBHULX010000004">
    <property type="protein sequence ID" value="MFD2590325.1"/>
    <property type="molecule type" value="Genomic_DNA"/>
</dbReference>
<evidence type="ECO:0000313" key="2">
    <source>
        <dbReference type="EMBL" id="MFD2590325.1"/>
    </source>
</evidence>
<sequence length="164" mass="19020">MYSKIIWADLRMIKKGFINMKTSLRNKHMDLKKDIKQLLIYMIYIIVSSLTFYAVHVFLLTSFLDLGTNSLIREQHVFLSLLVLFVYGMVAVVYKVSPIHAAYVLMGLLLAKMILAGMFVYKLGWLDDSETMHKRAVFLVFYLMYSFVLVLMSSKIIKNIGSKE</sequence>
<feature type="transmembrane region" description="Helical" evidence="1">
    <location>
        <begin position="76"/>
        <end position="94"/>
    </location>
</feature>
<name>A0ABW5N713_9FLAO</name>
<keyword evidence="1" id="KW-1133">Transmembrane helix</keyword>
<keyword evidence="1" id="KW-0472">Membrane</keyword>
<keyword evidence="3" id="KW-1185">Reference proteome</keyword>
<dbReference type="RefSeq" id="WP_378298033.1">
    <property type="nucleotide sequence ID" value="NZ_JBHULX010000004.1"/>
</dbReference>